<dbReference type="GO" id="GO:0030286">
    <property type="term" value="C:dynein complex"/>
    <property type="evidence" value="ECO:0007669"/>
    <property type="project" value="InterPro"/>
</dbReference>
<dbReference type="Gene3D" id="3.40.50.300">
    <property type="entry name" value="P-loop containing nucleotide triphosphate hydrolases"/>
    <property type="match status" value="1"/>
</dbReference>
<dbReference type="EMBL" id="CAJOBH010133397">
    <property type="protein sequence ID" value="CAF4769585.1"/>
    <property type="molecule type" value="Genomic_DNA"/>
</dbReference>
<organism evidence="1 2">
    <name type="scientific">Rotaria magnacalcarata</name>
    <dbReference type="NCBI Taxonomy" id="392030"/>
    <lineage>
        <taxon>Eukaryota</taxon>
        <taxon>Metazoa</taxon>
        <taxon>Spiralia</taxon>
        <taxon>Gnathifera</taxon>
        <taxon>Rotifera</taxon>
        <taxon>Eurotatoria</taxon>
        <taxon>Bdelloidea</taxon>
        <taxon>Philodinida</taxon>
        <taxon>Philodinidae</taxon>
        <taxon>Rotaria</taxon>
    </lineage>
</organism>
<dbReference type="Proteomes" id="UP000681967">
    <property type="component" value="Unassembled WGS sequence"/>
</dbReference>
<dbReference type="GO" id="GO:0045505">
    <property type="term" value="F:dynein intermediate chain binding"/>
    <property type="evidence" value="ECO:0007669"/>
    <property type="project" value="InterPro"/>
</dbReference>
<comment type="caution">
    <text evidence="1">The sequence shown here is derived from an EMBL/GenBank/DDBJ whole genome shotgun (WGS) entry which is preliminary data.</text>
</comment>
<reference evidence="1" key="1">
    <citation type="submission" date="2021-02" db="EMBL/GenBank/DDBJ databases">
        <authorList>
            <person name="Nowell W R."/>
        </authorList>
    </citation>
    <scope>NUCLEOTIDE SEQUENCE</scope>
</reference>
<dbReference type="GO" id="GO:0007018">
    <property type="term" value="P:microtubule-based movement"/>
    <property type="evidence" value="ECO:0007669"/>
    <property type="project" value="InterPro"/>
</dbReference>
<sequence>QIWKVLNRTYFNQKRKPMAVDLNPKAVTNDELFGIINPATREWKDGLFSTIMRDLANLTSDGKIKRFWKTI</sequence>
<dbReference type="PANTHER" id="PTHR45703">
    <property type="entry name" value="DYNEIN HEAVY CHAIN"/>
    <property type="match status" value="1"/>
</dbReference>
<proteinExistence type="predicted"/>
<feature type="non-terminal residue" evidence="1">
    <location>
        <position position="1"/>
    </location>
</feature>
<dbReference type="GO" id="GO:0051959">
    <property type="term" value="F:dynein light intermediate chain binding"/>
    <property type="evidence" value="ECO:0007669"/>
    <property type="project" value="InterPro"/>
</dbReference>
<evidence type="ECO:0000313" key="2">
    <source>
        <dbReference type="Proteomes" id="UP000681967"/>
    </source>
</evidence>
<accession>A0A8S3AZY6</accession>
<evidence type="ECO:0000313" key="1">
    <source>
        <dbReference type="EMBL" id="CAF4769585.1"/>
    </source>
</evidence>
<dbReference type="PANTHER" id="PTHR45703:SF8">
    <property type="entry name" value="DYNEINS HEAVY CHAIN"/>
    <property type="match status" value="1"/>
</dbReference>
<dbReference type="InterPro" id="IPR027417">
    <property type="entry name" value="P-loop_NTPase"/>
</dbReference>
<dbReference type="InterPro" id="IPR026983">
    <property type="entry name" value="DHC"/>
</dbReference>
<name>A0A8S3AZY6_9BILA</name>
<protein>
    <submittedName>
        <fullName evidence="1">Uncharacterized protein</fullName>
    </submittedName>
</protein>
<gene>
    <name evidence="1" type="ORF">BYL167_LOCUS46861</name>
</gene>
<dbReference type="AlphaFoldDB" id="A0A8S3AZY6"/>